<accession>A0A174ER08</accession>
<dbReference type="InterPro" id="IPR000304">
    <property type="entry name" value="Pyrroline-COOH_reductase"/>
</dbReference>
<dbReference type="HAMAP" id="MF_01925">
    <property type="entry name" value="P5C_reductase"/>
    <property type="match status" value="1"/>
</dbReference>
<evidence type="ECO:0000313" key="17">
    <source>
        <dbReference type="EMBL" id="GLG88517.1"/>
    </source>
</evidence>
<dbReference type="GO" id="GO:0004735">
    <property type="term" value="F:pyrroline-5-carboxylate reductase activity"/>
    <property type="evidence" value="ECO:0007669"/>
    <property type="project" value="UniProtKB-UniRule"/>
</dbReference>
<dbReference type="PANTHER" id="PTHR11645:SF0">
    <property type="entry name" value="PYRROLINE-5-CARBOXYLATE REDUCTASE 3"/>
    <property type="match status" value="1"/>
</dbReference>
<keyword evidence="4 9" id="KW-0028">Amino-acid biosynthesis</keyword>
<dbReference type="InterPro" id="IPR028939">
    <property type="entry name" value="P5C_Rdtase_cat_N"/>
</dbReference>
<comment type="pathway">
    <text evidence="9 12">Amino-acid biosynthesis; L-proline biosynthesis; L-proline from L-glutamate 5-semialdehyde: step 1/1.</text>
</comment>
<dbReference type="Gene3D" id="1.10.3730.10">
    <property type="entry name" value="ProC C-terminal domain-like"/>
    <property type="match status" value="1"/>
</dbReference>
<dbReference type="RefSeq" id="WP_055158317.1">
    <property type="nucleotide sequence ID" value="NZ_BSCI01000032.1"/>
</dbReference>
<dbReference type="STRING" id="410072.ERS852525_02501"/>
<sequence>MKLGFIGTGNMAGAIMGGVIKSNVFKPEEIIGADLFAPGREKVKELYGINVTDSNKEVIEKSEVVIFSVKPQFYADVIQEVKDLVRPEQLIITIAPGKTLAWLAEQFGKDVKIVRTMPNTPAMVGEGMTAATPNEHVTKEELDYACKILSAFGKVEVVAEHMMDAVVAVSGSSPAYVFMFIEAMADAAVAEGMPRAQAYKFAAQAVLGSAKMVLETGKHPGELKDMVCSPAGTTIEAVGVLEEHGFRSAVIDAMKACVDVAKGM</sequence>
<comment type="subcellular location">
    <subcellularLocation>
        <location evidence="1 9">Cytoplasm</location>
    </subcellularLocation>
</comment>
<dbReference type="AlphaFoldDB" id="A0A174ER08"/>
<dbReference type="SUPFAM" id="SSF51735">
    <property type="entry name" value="NAD(P)-binding Rossmann-fold domains"/>
    <property type="match status" value="1"/>
</dbReference>
<dbReference type="EC" id="1.5.1.2" evidence="9 10"/>
<dbReference type="EMBL" id="BSCI01000032">
    <property type="protein sequence ID" value="GLG88517.1"/>
    <property type="molecule type" value="Genomic_DNA"/>
</dbReference>
<dbReference type="GO" id="GO:0055129">
    <property type="term" value="P:L-proline biosynthetic process"/>
    <property type="evidence" value="ECO:0007669"/>
    <property type="project" value="UniProtKB-UniRule"/>
</dbReference>
<dbReference type="GO" id="GO:0005737">
    <property type="term" value="C:cytoplasm"/>
    <property type="evidence" value="ECO:0007669"/>
    <property type="project" value="UniProtKB-SubCell"/>
</dbReference>
<dbReference type="PaxDb" id="410072-ERS852525_02501"/>
<dbReference type="FunFam" id="1.10.3730.10:FF:000001">
    <property type="entry name" value="Pyrroline-5-carboxylate reductase"/>
    <property type="match status" value="1"/>
</dbReference>
<dbReference type="Proteomes" id="UP001145109">
    <property type="component" value="Unassembled WGS sequence"/>
</dbReference>
<evidence type="ECO:0000313" key="19">
    <source>
        <dbReference type="Proteomes" id="UP000095727"/>
    </source>
</evidence>
<evidence type="ECO:0000259" key="13">
    <source>
        <dbReference type="Pfam" id="PF03807"/>
    </source>
</evidence>
<comment type="function">
    <text evidence="8 9">Catalyzes the reduction of 1-pyrroline-5-carboxylate (PCA) to L-proline.</text>
</comment>
<evidence type="ECO:0000256" key="10">
    <source>
        <dbReference type="NCBIfam" id="TIGR00112"/>
    </source>
</evidence>
<dbReference type="PROSITE" id="PS00521">
    <property type="entry name" value="P5CR"/>
    <property type="match status" value="1"/>
</dbReference>
<name>A0A174ER08_9FIRM</name>
<evidence type="ECO:0000259" key="14">
    <source>
        <dbReference type="Pfam" id="PF14748"/>
    </source>
</evidence>
<dbReference type="Pfam" id="PF03807">
    <property type="entry name" value="F420_oxidored"/>
    <property type="match status" value="1"/>
</dbReference>
<evidence type="ECO:0000256" key="6">
    <source>
        <dbReference type="ARBA" id="ARBA00022857"/>
    </source>
</evidence>
<feature type="binding site" evidence="11">
    <location>
        <position position="55"/>
    </location>
    <ligand>
        <name>NADPH</name>
        <dbReference type="ChEBI" id="CHEBI:57783"/>
    </ligand>
</feature>
<evidence type="ECO:0000256" key="11">
    <source>
        <dbReference type="PIRSR" id="PIRSR000193-1"/>
    </source>
</evidence>
<evidence type="ECO:0000256" key="2">
    <source>
        <dbReference type="ARBA" id="ARBA00005525"/>
    </source>
</evidence>
<feature type="domain" description="Pyrroline-5-carboxylate reductase dimerisation" evidence="14">
    <location>
        <begin position="160"/>
        <end position="263"/>
    </location>
</feature>
<evidence type="ECO:0000313" key="18">
    <source>
        <dbReference type="Proteomes" id="UP000095362"/>
    </source>
</evidence>
<dbReference type="Proteomes" id="UP000095362">
    <property type="component" value="Unassembled WGS sequence"/>
</dbReference>
<evidence type="ECO:0000313" key="15">
    <source>
        <dbReference type="EMBL" id="CUN13977.1"/>
    </source>
</evidence>
<dbReference type="FunFam" id="3.40.50.720:FF:000190">
    <property type="entry name" value="Pyrroline-5-carboxylate reductase"/>
    <property type="match status" value="1"/>
</dbReference>
<reference evidence="17" key="2">
    <citation type="submission" date="2022-09" db="EMBL/GenBank/DDBJ databases">
        <title>Draft genome sequence of Coprococcus comes strain 31264.</title>
        <authorList>
            <person name="Atsushi H."/>
            <person name="Moriya O."/>
            <person name="Mitsuo S."/>
        </authorList>
    </citation>
    <scope>NUCLEOTIDE SEQUENCE</scope>
    <source>
        <strain evidence="17">JCM 31264</strain>
    </source>
</reference>
<dbReference type="InterPro" id="IPR036291">
    <property type="entry name" value="NAD(P)-bd_dom_sf"/>
</dbReference>
<dbReference type="SUPFAM" id="SSF48179">
    <property type="entry name" value="6-phosphogluconate dehydrogenase C-terminal domain-like"/>
    <property type="match status" value="1"/>
</dbReference>
<dbReference type="Proteomes" id="UP000095727">
    <property type="component" value="Unassembled WGS sequence"/>
</dbReference>
<evidence type="ECO:0000256" key="8">
    <source>
        <dbReference type="ARBA" id="ARBA00058118"/>
    </source>
</evidence>
<dbReference type="EMBL" id="CYZK01000012">
    <property type="protein sequence ID" value="CUO40353.1"/>
    <property type="molecule type" value="Genomic_DNA"/>
</dbReference>
<evidence type="ECO:0000256" key="9">
    <source>
        <dbReference type="HAMAP-Rule" id="MF_01925"/>
    </source>
</evidence>
<gene>
    <name evidence="9 16" type="primary">proC</name>
    <name evidence="17" type="ORF">comes_30650</name>
    <name evidence="16" type="ORF">ERS852481_02004</name>
    <name evidence="15" type="ORF">ERS852574_02951</name>
</gene>
<keyword evidence="5 9" id="KW-0641">Proline biosynthesis</keyword>
<evidence type="ECO:0000256" key="5">
    <source>
        <dbReference type="ARBA" id="ARBA00022650"/>
    </source>
</evidence>
<evidence type="ECO:0000256" key="3">
    <source>
        <dbReference type="ARBA" id="ARBA00022490"/>
    </source>
</evidence>
<evidence type="ECO:0000256" key="4">
    <source>
        <dbReference type="ARBA" id="ARBA00022605"/>
    </source>
</evidence>
<proteinExistence type="inferred from homology"/>
<feature type="binding site" evidence="11">
    <location>
        <begin position="6"/>
        <end position="11"/>
    </location>
    <ligand>
        <name>NADP(+)</name>
        <dbReference type="ChEBI" id="CHEBI:58349"/>
    </ligand>
</feature>
<organism evidence="16 18">
    <name type="scientific">Coprococcus comes</name>
    <dbReference type="NCBI Taxonomy" id="410072"/>
    <lineage>
        <taxon>Bacteria</taxon>
        <taxon>Bacillati</taxon>
        <taxon>Bacillota</taxon>
        <taxon>Clostridia</taxon>
        <taxon>Lachnospirales</taxon>
        <taxon>Lachnospiraceae</taxon>
        <taxon>Coprococcus</taxon>
    </lineage>
</organism>
<dbReference type="PANTHER" id="PTHR11645">
    <property type="entry name" value="PYRROLINE-5-CARBOXYLATE REDUCTASE"/>
    <property type="match status" value="1"/>
</dbReference>
<comment type="catalytic activity">
    <reaction evidence="9">
        <text>L-proline + NAD(+) = (S)-1-pyrroline-5-carboxylate + NADH + 2 H(+)</text>
        <dbReference type="Rhea" id="RHEA:14105"/>
        <dbReference type="ChEBI" id="CHEBI:15378"/>
        <dbReference type="ChEBI" id="CHEBI:17388"/>
        <dbReference type="ChEBI" id="CHEBI:57540"/>
        <dbReference type="ChEBI" id="CHEBI:57945"/>
        <dbReference type="ChEBI" id="CHEBI:60039"/>
        <dbReference type="EC" id="1.5.1.2"/>
    </reaction>
</comment>
<evidence type="ECO:0000313" key="16">
    <source>
        <dbReference type="EMBL" id="CUO40353.1"/>
    </source>
</evidence>
<keyword evidence="3 9" id="KW-0963">Cytoplasm</keyword>
<dbReference type="NCBIfam" id="TIGR00112">
    <property type="entry name" value="proC"/>
    <property type="match status" value="1"/>
</dbReference>
<dbReference type="UniPathway" id="UPA00098">
    <property type="reaction ID" value="UER00361"/>
</dbReference>
<evidence type="ECO:0000256" key="1">
    <source>
        <dbReference type="ARBA" id="ARBA00004496"/>
    </source>
</evidence>
<feature type="domain" description="Pyrroline-5-carboxylate reductase catalytic N-terminal" evidence="13">
    <location>
        <begin position="2"/>
        <end position="96"/>
    </location>
</feature>
<dbReference type="Gene3D" id="3.40.50.720">
    <property type="entry name" value="NAD(P)-binding Rossmann-like Domain"/>
    <property type="match status" value="1"/>
</dbReference>
<comment type="similarity">
    <text evidence="2 9 12">Belongs to the pyrroline-5-carboxylate reductase family.</text>
</comment>
<dbReference type="InterPro" id="IPR029036">
    <property type="entry name" value="P5CR_dimer"/>
</dbReference>
<dbReference type="PIRSF" id="PIRSF000193">
    <property type="entry name" value="Pyrrol-5-carb_rd"/>
    <property type="match status" value="1"/>
</dbReference>
<dbReference type="InterPro" id="IPR053790">
    <property type="entry name" value="P5CR-like_CS"/>
</dbReference>
<protein>
    <recommendedName>
        <fullName evidence="9 10">Pyrroline-5-carboxylate reductase</fullName>
        <shortName evidence="9">P5C reductase</shortName>
        <shortName evidence="9">P5CR</shortName>
        <ecNumber evidence="9 10">1.5.1.2</ecNumber>
    </recommendedName>
    <alternativeName>
        <fullName evidence="9">PCA reductase</fullName>
    </alternativeName>
</protein>
<dbReference type="Pfam" id="PF14748">
    <property type="entry name" value="P5CR_dimer"/>
    <property type="match status" value="1"/>
</dbReference>
<dbReference type="InterPro" id="IPR008927">
    <property type="entry name" value="6-PGluconate_DH-like_C_sf"/>
</dbReference>
<evidence type="ECO:0000256" key="12">
    <source>
        <dbReference type="RuleBase" id="RU003903"/>
    </source>
</evidence>
<keyword evidence="6 9" id="KW-0521">NADP</keyword>
<reference evidence="17" key="3">
    <citation type="submission" date="2022-11" db="EMBL/GenBank/DDBJ databases">
        <title>Draft genome sequence of Coprococcus comes strain 31264.</title>
        <authorList>
            <person name="Hisatomi A."/>
            <person name="Ohkuma M."/>
            <person name="Sakamoto M."/>
        </authorList>
    </citation>
    <scope>NUCLEOTIDE SEQUENCE</scope>
    <source>
        <strain evidence="17">JCM 31264</strain>
    </source>
</reference>
<keyword evidence="7 9" id="KW-0560">Oxidoreductase</keyword>
<comment type="catalytic activity">
    <reaction evidence="9 12">
        <text>L-proline + NADP(+) = (S)-1-pyrroline-5-carboxylate + NADPH + 2 H(+)</text>
        <dbReference type="Rhea" id="RHEA:14109"/>
        <dbReference type="ChEBI" id="CHEBI:15378"/>
        <dbReference type="ChEBI" id="CHEBI:17388"/>
        <dbReference type="ChEBI" id="CHEBI:57783"/>
        <dbReference type="ChEBI" id="CHEBI:58349"/>
        <dbReference type="ChEBI" id="CHEBI:60039"/>
        <dbReference type="EC" id="1.5.1.2"/>
    </reaction>
</comment>
<dbReference type="EMBL" id="CYXR01000029">
    <property type="protein sequence ID" value="CUN13977.1"/>
    <property type="molecule type" value="Genomic_DNA"/>
</dbReference>
<evidence type="ECO:0000256" key="7">
    <source>
        <dbReference type="ARBA" id="ARBA00023002"/>
    </source>
</evidence>
<reference evidence="18 19" key="1">
    <citation type="submission" date="2015-09" db="EMBL/GenBank/DDBJ databases">
        <authorList>
            <consortium name="Pathogen Informatics"/>
        </authorList>
    </citation>
    <scope>NUCLEOTIDE SEQUENCE [LARGE SCALE GENOMIC DNA]</scope>
    <source>
        <strain evidence="16 18">2789STDY5834866</strain>
        <strain evidence="15 19">2789STDY5834962</strain>
    </source>
</reference>